<evidence type="ECO:0000313" key="3">
    <source>
        <dbReference type="Proteomes" id="UP001207337"/>
    </source>
</evidence>
<feature type="signal peptide" evidence="1">
    <location>
        <begin position="1"/>
        <end position="25"/>
    </location>
</feature>
<evidence type="ECO:0000313" key="2">
    <source>
        <dbReference type="EMBL" id="MCW9713894.1"/>
    </source>
</evidence>
<gene>
    <name evidence="2" type="ORF">LQ318_13365</name>
</gene>
<sequence length="190" mass="21757">MPLSIDKLFIPLLMLLILGSCSQQQQEETEPIRRKSPIAIAKALHQPSDTYVKIVYGQPYKRGRDIFGQLVPYNEIWRTGANEATELTSTKDISFGGEELKAGTYALFTIPRKDEPWTIILNSELGQWGAFEYQSEYDVFRIEVPAIEKETSTEPFTIRFTDVIDDSTSLVMQWDQTEVSIPIRFLEAEE</sequence>
<dbReference type="PROSITE" id="PS51257">
    <property type="entry name" value="PROKAR_LIPOPROTEIN"/>
    <property type="match status" value="1"/>
</dbReference>
<dbReference type="Pfam" id="PF11138">
    <property type="entry name" value="DUF2911"/>
    <property type="match status" value="1"/>
</dbReference>
<dbReference type="Proteomes" id="UP001207337">
    <property type="component" value="Unassembled WGS sequence"/>
</dbReference>
<dbReference type="EMBL" id="JAJNDC010000003">
    <property type="protein sequence ID" value="MCW9713894.1"/>
    <property type="molecule type" value="Genomic_DNA"/>
</dbReference>
<organism evidence="2 3">
    <name type="scientific">Fodinibius salicampi</name>
    <dbReference type="NCBI Taxonomy" id="1920655"/>
    <lineage>
        <taxon>Bacteria</taxon>
        <taxon>Pseudomonadati</taxon>
        <taxon>Balneolota</taxon>
        <taxon>Balneolia</taxon>
        <taxon>Balneolales</taxon>
        <taxon>Balneolaceae</taxon>
        <taxon>Fodinibius</taxon>
    </lineage>
</organism>
<comment type="caution">
    <text evidence="2">The sequence shown here is derived from an EMBL/GenBank/DDBJ whole genome shotgun (WGS) entry which is preliminary data.</text>
</comment>
<dbReference type="RefSeq" id="WP_265790893.1">
    <property type="nucleotide sequence ID" value="NZ_BAABRS010000003.1"/>
</dbReference>
<keyword evidence="3" id="KW-1185">Reference proteome</keyword>
<name>A0ABT3Q1A8_9BACT</name>
<feature type="chain" id="PRO_5046585993" evidence="1">
    <location>
        <begin position="26"/>
        <end position="190"/>
    </location>
</feature>
<keyword evidence="1" id="KW-0732">Signal</keyword>
<proteinExistence type="predicted"/>
<reference evidence="2 3" key="1">
    <citation type="submission" date="2021-11" db="EMBL/GenBank/DDBJ databases">
        <title>Aliifidinibius sp. nov., a new bacterium isolated from saline soil.</title>
        <authorList>
            <person name="Galisteo C."/>
            <person name="De La Haba R."/>
            <person name="Sanchez-Porro C."/>
            <person name="Ventosa A."/>
        </authorList>
    </citation>
    <scope>NUCLEOTIDE SEQUENCE [LARGE SCALE GENOMIC DNA]</scope>
    <source>
        <strain evidence="2 3">KACC 190600</strain>
    </source>
</reference>
<evidence type="ECO:0000256" key="1">
    <source>
        <dbReference type="SAM" id="SignalP"/>
    </source>
</evidence>
<accession>A0ABT3Q1A8</accession>
<protein>
    <submittedName>
        <fullName evidence="2">DUF2911 domain-containing protein</fullName>
    </submittedName>
</protein>
<dbReference type="InterPro" id="IPR021314">
    <property type="entry name" value="DUF2911"/>
</dbReference>